<sequence length="188" mass="21039">MLAPTGIPVGALRAFRHNARTDETSISRLELRTEDRGHRIEVRPLADDRDLPTLRFDAGQYAAELDRAGSGVEDWPARRIGRLLKDELVRRPELPAAWECELDAVGSWPQEPDRIEVRFWHPAAPEPRSDEPFLQFTVELPVPAGEPRAAAAELVDRLTAADPRARAKVCGGRADYAEALGYPWPEDM</sequence>
<protein>
    <submittedName>
        <fullName evidence="1">Uncharacterized protein</fullName>
    </submittedName>
</protein>
<name>A0A8G1X7W4_9ACTN</name>
<comment type="caution">
    <text evidence="1">The sequence shown here is derived from an EMBL/GenBank/DDBJ whole genome shotgun (WGS) entry which is preliminary data.</text>
</comment>
<organism evidence="1 2">
    <name type="scientific">Kitasatospora cineracea</name>
    <dbReference type="NCBI Taxonomy" id="88074"/>
    <lineage>
        <taxon>Bacteria</taxon>
        <taxon>Bacillati</taxon>
        <taxon>Actinomycetota</taxon>
        <taxon>Actinomycetes</taxon>
        <taxon>Kitasatosporales</taxon>
        <taxon>Streptomycetaceae</taxon>
        <taxon>Kitasatospora</taxon>
    </lineage>
</organism>
<dbReference type="Proteomes" id="UP000267408">
    <property type="component" value="Unassembled WGS sequence"/>
</dbReference>
<accession>A0A8G1X7W4</accession>
<reference evidence="1 2" key="1">
    <citation type="submission" date="2018-11" db="EMBL/GenBank/DDBJ databases">
        <title>Sequencing the genomes of 1000 actinobacteria strains.</title>
        <authorList>
            <person name="Klenk H.-P."/>
        </authorList>
    </citation>
    <scope>NUCLEOTIDE SEQUENCE [LARGE SCALE GENOMIC DNA]</scope>
    <source>
        <strain evidence="1 2">DSM 44780</strain>
    </source>
</reference>
<evidence type="ECO:0000313" key="1">
    <source>
        <dbReference type="EMBL" id="ROR35819.1"/>
    </source>
</evidence>
<dbReference type="EMBL" id="RJVJ01000003">
    <property type="protein sequence ID" value="ROR35819.1"/>
    <property type="molecule type" value="Genomic_DNA"/>
</dbReference>
<dbReference type="OrthoDB" id="3369278at2"/>
<evidence type="ECO:0000313" key="2">
    <source>
        <dbReference type="Proteomes" id="UP000267408"/>
    </source>
</evidence>
<proteinExistence type="predicted"/>
<dbReference type="RefSeq" id="WP_123563975.1">
    <property type="nucleotide sequence ID" value="NZ_RJVJ01000003.1"/>
</dbReference>
<gene>
    <name evidence="1" type="ORF">EDD39_7483</name>
</gene>
<dbReference type="AlphaFoldDB" id="A0A8G1X7W4"/>